<dbReference type="OrthoDB" id="7863671at2"/>
<evidence type="ECO:0000313" key="2">
    <source>
        <dbReference type="EMBL" id="KKD01573.1"/>
    </source>
</evidence>
<dbReference type="GO" id="GO:0008233">
    <property type="term" value="F:peptidase activity"/>
    <property type="evidence" value="ECO:0007669"/>
    <property type="project" value="UniProtKB-KW"/>
</dbReference>
<dbReference type="GO" id="GO:0005886">
    <property type="term" value="C:plasma membrane"/>
    <property type="evidence" value="ECO:0007669"/>
    <property type="project" value="TreeGrafter"/>
</dbReference>
<dbReference type="AlphaFoldDB" id="A0A0F5VHQ2"/>
<sequence>MMADFFGLSPAQLTIVIGLILLAVEVWMLGLSTIVLLALGVSAILTGTLALVGVVPETMTALVAVSGIGAGVLTLLLWKPLKRSQKAEKPKQNISSDFIGLTFRLDAALSHEQPGTVKYSGISWKLVLSSDYNGGPVEKGREVEVVAVDVGRFTVKPVNHD</sequence>
<gene>
    <name evidence="2" type="ORF">KY46_01780</name>
</gene>
<keyword evidence="1" id="KW-0812">Transmembrane</keyword>
<dbReference type="GO" id="GO:0006508">
    <property type="term" value="P:proteolysis"/>
    <property type="evidence" value="ECO:0007669"/>
    <property type="project" value="UniProtKB-KW"/>
</dbReference>
<comment type="caution">
    <text evidence="2">The sequence shown here is derived from an EMBL/GenBank/DDBJ whole genome shotgun (WGS) entry which is preliminary data.</text>
</comment>
<evidence type="ECO:0000313" key="3">
    <source>
        <dbReference type="Proteomes" id="UP000033633"/>
    </source>
</evidence>
<dbReference type="Gene3D" id="2.40.50.140">
    <property type="entry name" value="Nucleic acid-binding proteins"/>
    <property type="match status" value="1"/>
</dbReference>
<proteinExistence type="predicted"/>
<dbReference type="EMBL" id="JWYV01000001">
    <property type="protein sequence ID" value="KKD01573.1"/>
    <property type="molecule type" value="Genomic_DNA"/>
</dbReference>
<keyword evidence="3" id="KW-1185">Reference proteome</keyword>
<keyword evidence="2" id="KW-0378">Hydrolase</keyword>
<organism evidence="2 3">
    <name type="scientific">Photobacterium halotolerans</name>
    <dbReference type="NCBI Taxonomy" id="265726"/>
    <lineage>
        <taxon>Bacteria</taxon>
        <taxon>Pseudomonadati</taxon>
        <taxon>Pseudomonadota</taxon>
        <taxon>Gammaproteobacteria</taxon>
        <taxon>Vibrionales</taxon>
        <taxon>Vibrionaceae</taxon>
        <taxon>Photobacterium</taxon>
    </lineage>
</organism>
<evidence type="ECO:0000256" key="1">
    <source>
        <dbReference type="SAM" id="Phobius"/>
    </source>
</evidence>
<accession>A0A0F5VHQ2</accession>
<dbReference type="InterPro" id="IPR012340">
    <property type="entry name" value="NA-bd_OB-fold"/>
</dbReference>
<dbReference type="InterPro" id="IPR052165">
    <property type="entry name" value="Membrane_assoc_protease"/>
</dbReference>
<protein>
    <submittedName>
        <fullName evidence="2">Activity regulator of membrane protease YbbK</fullName>
    </submittedName>
</protein>
<keyword evidence="2" id="KW-0645">Protease</keyword>
<dbReference type="PATRIC" id="fig|265726.11.peg.382"/>
<feature type="transmembrane region" description="Helical" evidence="1">
    <location>
        <begin position="61"/>
        <end position="81"/>
    </location>
</feature>
<dbReference type="Proteomes" id="UP000033633">
    <property type="component" value="Unassembled WGS sequence"/>
</dbReference>
<dbReference type="PANTHER" id="PTHR33507:SF3">
    <property type="entry name" value="INNER MEMBRANE PROTEIN YBBJ"/>
    <property type="match status" value="1"/>
</dbReference>
<dbReference type="PANTHER" id="PTHR33507">
    <property type="entry name" value="INNER MEMBRANE PROTEIN YBBJ"/>
    <property type="match status" value="1"/>
</dbReference>
<feature type="transmembrane region" description="Helical" evidence="1">
    <location>
        <begin position="34"/>
        <end position="55"/>
    </location>
</feature>
<keyword evidence="1" id="KW-0472">Membrane</keyword>
<feature type="transmembrane region" description="Helical" evidence="1">
    <location>
        <begin position="6"/>
        <end position="27"/>
    </location>
</feature>
<reference evidence="2 3" key="1">
    <citation type="submission" date="2014-12" db="EMBL/GenBank/DDBJ databases">
        <title>Mercury Reductase activity and rhizosphere competence traits in the genome of root associated Photobacterium halotolerans MELD1.</title>
        <authorList>
            <person name="Mathew D.C."/>
            <person name="Huang C.-C."/>
        </authorList>
    </citation>
    <scope>NUCLEOTIDE SEQUENCE [LARGE SCALE GENOMIC DNA]</scope>
    <source>
        <strain evidence="2 3">MELD1</strain>
    </source>
</reference>
<keyword evidence="1" id="KW-1133">Transmembrane helix</keyword>
<name>A0A0F5VHQ2_9GAMM</name>
<dbReference type="STRING" id="265726.KY46_01780"/>